<dbReference type="PROSITE" id="PS00373">
    <property type="entry name" value="GART"/>
    <property type="match status" value="1"/>
</dbReference>
<dbReference type="Gene3D" id="3.40.50.170">
    <property type="entry name" value="Formyl transferase, N-terminal domain"/>
    <property type="match status" value="1"/>
</dbReference>
<comment type="catalytic activity">
    <reaction evidence="8">
        <text>N(1)-(5-phospho-beta-D-ribosyl)glycinamide + (6R)-10-formyltetrahydrofolate = N(2)-formyl-N(1)-(5-phospho-beta-D-ribosyl)glycinamide + (6S)-5,6,7,8-tetrahydrofolate + H(+)</text>
        <dbReference type="Rhea" id="RHEA:15053"/>
        <dbReference type="ChEBI" id="CHEBI:15378"/>
        <dbReference type="ChEBI" id="CHEBI:57453"/>
        <dbReference type="ChEBI" id="CHEBI:143788"/>
        <dbReference type="ChEBI" id="CHEBI:147286"/>
        <dbReference type="ChEBI" id="CHEBI:195366"/>
        <dbReference type="EC" id="2.1.2.2"/>
    </reaction>
</comment>
<dbReference type="Gene3D" id="3.90.650.10">
    <property type="entry name" value="PurM-like C-terminal domain"/>
    <property type="match status" value="1"/>
</dbReference>
<reference evidence="10" key="1">
    <citation type="submission" date="2021-04" db="EMBL/GenBank/DDBJ databases">
        <authorList>
            <consortium name="Molecular Ecology Group"/>
        </authorList>
    </citation>
    <scope>NUCLEOTIDE SEQUENCE</scope>
</reference>
<dbReference type="EMBL" id="CAJHNH020002946">
    <property type="protein sequence ID" value="CAG5128152.1"/>
    <property type="molecule type" value="Genomic_DNA"/>
</dbReference>
<evidence type="ECO:0000256" key="2">
    <source>
        <dbReference type="ARBA" id="ARBA00012254"/>
    </source>
</evidence>
<dbReference type="Proteomes" id="UP000678393">
    <property type="component" value="Unassembled WGS sequence"/>
</dbReference>
<evidence type="ECO:0000256" key="4">
    <source>
        <dbReference type="ARBA" id="ARBA00022755"/>
    </source>
</evidence>
<dbReference type="EC" id="2.1.2.2" evidence="2"/>
<dbReference type="AlphaFoldDB" id="A0A8S3ZLP3"/>
<keyword evidence="4" id="KW-0658">Purine biosynthesis</keyword>
<evidence type="ECO:0000313" key="11">
    <source>
        <dbReference type="Proteomes" id="UP000678393"/>
    </source>
</evidence>
<keyword evidence="3" id="KW-0808">Transferase</keyword>
<dbReference type="InterPro" id="IPR036477">
    <property type="entry name" value="Formyl_transf_N_sf"/>
</dbReference>
<dbReference type="InterPro" id="IPR036676">
    <property type="entry name" value="PurM-like_C_sf"/>
</dbReference>
<sequence>GKISDHEMSRTFNCGLGAVLIVGQGDVQDVLTILSDNGGRPGIVGTVVKVQDDAELVQIDHLTSSLHASWTRPKLVEHRKRVAVLISGSGTNLQALIDHTQDKSKRSAAEIVLVISNVPDVPGLTRAQKAGIKTVVIDHKGYKSRAEFDAAVHEALVQHGIELVCLAGFMRILTGEFVNKWTGRMLNIHPSLLPSFKGAHAQQLAIEARVRISGCTVHFVAEEVDAGAIIVQESVPVYPGDTRDMLAERIKTAEHVAFPAALEMVASERVQLGPDGKLVWNW</sequence>
<evidence type="ECO:0000313" key="10">
    <source>
        <dbReference type="EMBL" id="CAG5128152.1"/>
    </source>
</evidence>
<feature type="non-terminal residue" evidence="10">
    <location>
        <position position="1"/>
    </location>
</feature>
<dbReference type="OrthoDB" id="2018833at2759"/>
<evidence type="ECO:0000256" key="7">
    <source>
        <dbReference type="ARBA" id="ARBA00041682"/>
    </source>
</evidence>
<gene>
    <name evidence="10" type="ORF">CUNI_LOCUS13710</name>
</gene>
<dbReference type="InterPro" id="IPR002376">
    <property type="entry name" value="Formyl_transf_N"/>
</dbReference>
<protein>
    <recommendedName>
        <fullName evidence="2">phosphoribosylglycinamide formyltransferase 1</fullName>
        <ecNumber evidence="2">2.1.2.2</ecNumber>
    </recommendedName>
    <alternativeName>
        <fullName evidence="7">5'-phosphoribosylglycinamide transformylase</fullName>
    </alternativeName>
    <alternativeName>
        <fullName evidence="6">GAR transformylase</fullName>
    </alternativeName>
</protein>
<evidence type="ECO:0000256" key="5">
    <source>
        <dbReference type="ARBA" id="ARBA00038440"/>
    </source>
</evidence>
<dbReference type="PANTHER" id="PTHR43369">
    <property type="entry name" value="PHOSPHORIBOSYLGLYCINAMIDE FORMYLTRANSFERASE"/>
    <property type="match status" value="1"/>
</dbReference>
<dbReference type="SUPFAM" id="SSF53328">
    <property type="entry name" value="Formyltransferase"/>
    <property type="match status" value="1"/>
</dbReference>
<evidence type="ECO:0000256" key="1">
    <source>
        <dbReference type="ARBA" id="ARBA00005054"/>
    </source>
</evidence>
<dbReference type="FunFam" id="3.40.50.170:FF:000006">
    <property type="entry name" value="Trifunctional purine biosynthetic protein adenosine-3"/>
    <property type="match status" value="1"/>
</dbReference>
<dbReference type="PANTHER" id="PTHR43369:SF2">
    <property type="entry name" value="PHOSPHORIBOSYLGLYCINAMIDE FORMYLTRANSFERASE"/>
    <property type="match status" value="1"/>
</dbReference>
<dbReference type="GO" id="GO:0005829">
    <property type="term" value="C:cytosol"/>
    <property type="evidence" value="ECO:0007669"/>
    <property type="project" value="TreeGrafter"/>
</dbReference>
<evidence type="ECO:0000256" key="8">
    <source>
        <dbReference type="ARBA" id="ARBA00047664"/>
    </source>
</evidence>
<dbReference type="GO" id="GO:0006189">
    <property type="term" value="P:'de novo' IMP biosynthetic process"/>
    <property type="evidence" value="ECO:0007669"/>
    <property type="project" value="InterPro"/>
</dbReference>
<comment type="caution">
    <text evidence="10">The sequence shown here is derived from an EMBL/GenBank/DDBJ whole genome shotgun (WGS) entry which is preliminary data.</text>
</comment>
<evidence type="ECO:0000259" key="9">
    <source>
        <dbReference type="Pfam" id="PF00551"/>
    </source>
</evidence>
<dbReference type="HAMAP" id="MF_01930">
    <property type="entry name" value="PurN"/>
    <property type="match status" value="1"/>
</dbReference>
<dbReference type="CDD" id="cd08645">
    <property type="entry name" value="FMT_core_GART"/>
    <property type="match status" value="1"/>
</dbReference>
<comment type="pathway">
    <text evidence="1">Purine metabolism; IMP biosynthesis via de novo pathway; N(2)-formyl-N(1)-(5-phospho-D-ribosyl)glycinamide from N(1)-(5-phospho-D-ribosyl)glycinamide (10-formyl THF route): step 1/1.</text>
</comment>
<comment type="similarity">
    <text evidence="5">Belongs to the GART family.</text>
</comment>
<keyword evidence="11" id="KW-1185">Reference proteome</keyword>
<dbReference type="InterPro" id="IPR001555">
    <property type="entry name" value="GART_AS"/>
</dbReference>
<dbReference type="GO" id="GO:0004644">
    <property type="term" value="F:phosphoribosylglycinamide formyltransferase activity"/>
    <property type="evidence" value="ECO:0007669"/>
    <property type="project" value="UniProtKB-EC"/>
</dbReference>
<dbReference type="NCBIfam" id="TIGR00639">
    <property type="entry name" value="PurN"/>
    <property type="match status" value="1"/>
</dbReference>
<evidence type="ECO:0000256" key="3">
    <source>
        <dbReference type="ARBA" id="ARBA00022679"/>
    </source>
</evidence>
<dbReference type="SUPFAM" id="SSF56042">
    <property type="entry name" value="PurM C-terminal domain-like"/>
    <property type="match status" value="1"/>
</dbReference>
<proteinExistence type="inferred from homology"/>
<dbReference type="InterPro" id="IPR004607">
    <property type="entry name" value="GART"/>
</dbReference>
<accession>A0A8S3ZLP3</accession>
<organism evidence="10 11">
    <name type="scientific">Candidula unifasciata</name>
    <dbReference type="NCBI Taxonomy" id="100452"/>
    <lineage>
        <taxon>Eukaryota</taxon>
        <taxon>Metazoa</taxon>
        <taxon>Spiralia</taxon>
        <taxon>Lophotrochozoa</taxon>
        <taxon>Mollusca</taxon>
        <taxon>Gastropoda</taxon>
        <taxon>Heterobranchia</taxon>
        <taxon>Euthyneura</taxon>
        <taxon>Panpulmonata</taxon>
        <taxon>Eupulmonata</taxon>
        <taxon>Stylommatophora</taxon>
        <taxon>Helicina</taxon>
        <taxon>Helicoidea</taxon>
        <taxon>Geomitridae</taxon>
        <taxon>Candidula</taxon>
    </lineage>
</organism>
<evidence type="ECO:0000256" key="6">
    <source>
        <dbReference type="ARBA" id="ARBA00041324"/>
    </source>
</evidence>
<name>A0A8S3ZLP3_9EUPU</name>
<dbReference type="Pfam" id="PF00551">
    <property type="entry name" value="Formyl_trans_N"/>
    <property type="match status" value="1"/>
</dbReference>
<feature type="domain" description="Formyl transferase N-terminal" evidence="9">
    <location>
        <begin position="80"/>
        <end position="262"/>
    </location>
</feature>